<feature type="domain" description="SpaA-like prealbumin fold" evidence="6">
    <location>
        <begin position="911"/>
        <end position="990"/>
    </location>
</feature>
<evidence type="ECO:0008006" key="12">
    <source>
        <dbReference type="Google" id="ProtNLM"/>
    </source>
</evidence>
<evidence type="ECO:0000313" key="11">
    <source>
        <dbReference type="Proteomes" id="UP001197492"/>
    </source>
</evidence>
<evidence type="ECO:0000313" key="8">
    <source>
        <dbReference type="EMBL" id="MBV3382925.1"/>
    </source>
</evidence>
<organism evidence="8 10">
    <name type="scientific">Catenibacterium mitsuokai</name>
    <dbReference type="NCBI Taxonomy" id="100886"/>
    <lineage>
        <taxon>Bacteria</taxon>
        <taxon>Bacillati</taxon>
        <taxon>Bacillota</taxon>
        <taxon>Erysipelotrichia</taxon>
        <taxon>Erysipelotrichales</taxon>
        <taxon>Coprobacillaceae</taxon>
        <taxon>Catenibacterium</taxon>
    </lineage>
</organism>
<dbReference type="Pfam" id="PF20610">
    <property type="entry name" value="TED_2"/>
    <property type="match status" value="1"/>
</dbReference>
<dbReference type="InterPro" id="IPR041033">
    <property type="entry name" value="SpaA_PFL_dom_1"/>
</dbReference>
<feature type="domain" description="SpaA-like prealbumin fold" evidence="6">
    <location>
        <begin position="737"/>
        <end position="820"/>
    </location>
</feature>
<proteinExistence type="inferred from homology"/>
<comment type="caution">
    <text evidence="8">The sequence shown here is derived from an EMBL/GenBank/DDBJ whole genome shotgun (WGS) entry which is preliminary data.</text>
</comment>
<dbReference type="Pfam" id="PF17802">
    <property type="entry name" value="SpaA"/>
    <property type="match status" value="8"/>
</dbReference>
<sequence>MNIVRRIAAVLLSLLMIVGITTQSVSAASYKMEWHGKSTAYGSTVGNFTIDGRRAWCIEHKKTTPSNQTMSGDFYTSTEPKYANIRKIMYYGWFGYQTWDGMNGLNDDEKNVIMSMALSHAYSNTTLKKGKIADFYNYATSKPDPLNQNNLLFSKNELSTYYDQNARVQKSESVRLNGPNGYHITISTGTNKAKVVNETRNQSGETVDIYGGDTMHYEADATYTGPVYSGYKSGGFTFAPLIIHNGNNKYQHISTWYTLPPEVTTFANAQFQAVIGRLKLRKTDVGGKLLDGAIFHVTGNNFDQDVTVTNGEIVLDNLLVGEYTITEKNAPHGYLVNTATFSTTVKPGETSEVTITDEAPTGQILIKKSDADGLVQGEASLEGAEYTVYNSENKEVGKIMTDKTGRGQLNNLVLGIYTVKETKAPVGYNLDPQTYTVELTYKDQTTSIVWNHVESQDKVKVGQIEILKTDTNNQPLKGGEFGIYANNDMYIGHTLYKKGQLVMSIKTNDKGIAKSGDLPYGSYYVKELSAPDQEDGNKENFVLSDETQYVKITGDKLFSMTFIDTTVTASKRDIAGTDEIKGAKMQVTDMNGKIIDIWTSTNKPHSIKGLTEGHDYILTEITAPNGFVKAESIKFTVSKEKKNQAVVMKDKQVKISKTDLTGEKEVVGAHLEVRDEFNKVVDSWTSSEEAHYVSGLEEGKKYTLIETTAPDGYIKAESITFTVSNEKKNEAYVMKDGQITVSKTTITGKEELEGAQLEVRDESNNVVDSWTSTHVPHYVSGLEEGQTYTLIETTAPDGYVKAESITFTVSNENETVVMKDAEITINKVDEETEEPVLDAQFSVFDKEGNLIDQWITDGKAHAVSHLEAGKEYILKETKTPRGYQTVTDTTFTVSGEEDLSLEIKEKPILVNIQVNKVDAKTKQLIKDKDFEFTLYKDPDCIYSMAAASSKDGSATFKDLRYGTYYIKETKAPFGYHLSTEVKKVVIDENVKGDTYTFDYENTPIEIIQTGDPTNLLMIIGLGLVSMISIIFILIKKEN</sequence>
<evidence type="ECO:0000259" key="6">
    <source>
        <dbReference type="Pfam" id="PF17802"/>
    </source>
</evidence>
<evidence type="ECO:0000313" key="10">
    <source>
        <dbReference type="Proteomes" id="UP001196408"/>
    </source>
</evidence>
<feature type="domain" description="SpaA-like prealbumin fold" evidence="6">
    <location>
        <begin position="822"/>
        <end position="905"/>
    </location>
</feature>
<keyword evidence="4" id="KW-0812">Transmembrane</keyword>
<feature type="domain" description="SpaA-like prealbumin fold" evidence="6">
    <location>
        <begin position="652"/>
        <end position="736"/>
    </location>
</feature>
<evidence type="ECO:0000313" key="9">
    <source>
        <dbReference type="EMBL" id="MBV3392971.1"/>
    </source>
</evidence>
<feature type="domain" description="SpaA-like prealbumin fold" evidence="6">
    <location>
        <begin position="276"/>
        <end position="358"/>
    </location>
</feature>
<keyword evidence="2" id="KW-0964">Secreted</keyword>
<protein>
    <recommendedName>
        <fullName evidence="12">Cna protein B-type domain protein</fullName>
    </recommendedName>
</protein>
<dbReference type="RefSeq" id="WP_217747729.1">
    <property type="nucleotide sequence ID" value="NZ_JAHOEB010000035.1"/>
</dbReference>
<evidence type="ECO:0000259" key="7">
    <source>
        <dbReference type="Pfam" id="PF20610"/>
    </source>
</evidence>
<name>A0AAW4MRP6_9FIRM</name>
<gene>
    <name evidence="8" type="ORF">KSV97_06760</name>
    <name evidence="9" type="ORF">KSW06_06840</name>
</gene>
<dbReference type="InterPro" id="IPR046751">
    <property type="entry name" value="TED_2"/>
</dbReference>
<evidence type="ECO:0000256" key="5">
    <source>
        <dbReference type="SAM" id="SignalP"/>
    </source>
</evidence>
<evidence type="ECO:0000256" key="4">
    <source>
        <dbReference type="SAM" id="Phobius"/>
    </source>
</evidence>
<dbReference type="EMBL" id="JAHOEL010000037">
    <property type="protein sequence ID" value="MBV3392971.1"/>
    <property type="molecule type" value="Genomic_DNA"/>
</dbReference>
<evidence type="ECO:0000256" key="3">
    <source>
        <dbReference type="ARBA" id="ARBA00022729"/>
    </source>
</evidence>
<keyword evidence="3 5" id="KW-0732">Signal</keyword>
<evidence type="ECO:0000256" key="1">
    <source>
        <dbReference type="ARBA" id="ARBA00007257"/>
    </source>
</evidence>
<feature type="transmembrane region" description="Helical" evidence="4">
    <location>
        <begin position="1015"/>
        <end position="1034"/>
    </location>
</feature>
<comment type="similarity">
    <text evidence="1">Belongs to the serine-aspartate repeat-containing protein (SDr) family.</text>
</comment>
<accession>A0AAW4MRP6</accession>
<feature type="domain" description="SpaA-like prealbumin fold" evidence="6">
    <location>
        <begin position="462"/>
        <end position="555"/>
    </location>
</feature>
<keyword evidence="11" id="KW-1185">Reference proteome</keyword>
<feature type="signal peptide" evidence="5">
    <location>
        <begin position="1"/>
        <end position="27"/>
    </location>
</feature>
<evidence type="ECO:0000256" key="2">
    <source>
        <dbReference type="ARBA" id="ARBA00022525"/>
    </source>
</evidence>
<keyword evidence="4" id="KW-0472">Membrane</keyword>
<feature type="domain" description="Thioester" evidence="7">
    <location>
        <begin position="46"/>
        <end position="126"/>
    </location>
</feature>
<feature type="domain" description="SpaA-like prealbumin fold" evidence="6">
    <location>
        <begin position="566"/>
        <end position="651"/>
    </location>
</feature>
<dbReference type="Proteomes" id="UP001196408">
    <property type="component" value="Unassembled WGS sequence"/>
</dbReference>
<feature type="domain" description="SpaA-like prealbumin fold" evidence="6">
    <location>
        <begin position="363"/>
        <end position="451"/>
    </location>
</feature>
<dbReference type="PANTHER" id="PTHR36108:SF13">
    <property type="entry name" value="COLOSSIN-B-RELATED"/>
    <property type="match status" value="1"/>
</dbReference>
<dbReference type="PANTHER" id="PTHR36108">
    <property type="entry name" value="COLOSSIN-B-RELATED"/>
    <property type="match status" value="1"/>
</dbReference>
<dbReference type="EMBL" id="JAHOEF010000037">
    <property type="protein sequence ID" value="MBV3382925.1"/>
    <property type="molecule type" value="Genomic_DNA"/>
</dbReference>
<dbReference type="Proteomes" id="UP001197492">
    <property type="component" value="Unassembled WGS sequence"/>
</dbReference>
<keyword evidence="4" id="KW-1133">Transmembrane helix</keyword>
<reference evidence="8 11" key="1">
    <citation type="submission" date="2021-06" db="EMBL/GenBank/DDBJ databases">
        <title>Collection of gut derived symbiotic bacterial strains cultured from healthy donors.</title>
        <authorList>
            <person name="Lin H."/>
            <person name="Littmann E."/>
            <person name="Pamer E.G."/>
        </authorList>
    </citation>
    <scope>NUCLEOTIDE SEQUENCE</scope>
    <source>
        <strain evidence="9 11">MSK.21.70</strain>
        <strain evidence="8">MSK.21.82</strain>
    </source>
</reference>
<dbReference type="AlphaFoldDB" id="A0AAW4MRP6"/>
<feature type="chain" id="PRO_5043722427" description="Cna protein B-type domain protein" evidence="5">
    <location>
        <begin position="28"/>
        <end position="1038"/>
    </location>
</feature>